<keyword evidence="3" id="KW-1185">Reference proteome</keyword>
<dbReference type="AlphaFoldDB" id="A0A502BNT1"/>
<keyword evidence="1" id="KW-0812">Transmembrane</keyword>
<gene>
    <name evidence="2" type="ORF">FHY56_05915</name>
</gene>
<protein>
    <submittedName>
        <fullName evidence="2">DUF4282 domain-containing protein</fullName>
    </submittedName>
</protein>
<organism evidence="2 3">
    <name type="scientific">Brucella gallinifaecis</name>
    <dbReference type="NCBI Taxonomy" id="215590"/>
    <lineage>
        <taxon>Bacteria</taxon>
        <taxon>Pseudomonadati</taxon>
        <taxon>Pseudomonadota</taxon>
        <taxon>Alphaproteobacteria</taxon>
        <taxon>Hyphomicrobiales</taxon>
        <taxon>Brucellaceae</taxon>
        <taxon>Brucella/Ochrobactrum group</taxon>
        <taxon>Brucella</taxon>
    </lineage>
</organism>
<feature type="transmembrane region" description="Helical" evidence="1">
    <location>
        <begin position="47"/>
        <end position="75"/>
    </location>
</feature>
<dbReference type="OrthoDB" id="8127006at2"/>
<dbReference type="InterPro" id="IPR025557">
    <property type="entry name" value="DUF4282"/>
</dbReference>
<evidence type="ECO:0000256" key="1">
    <source>
        <dbReference type="SAM" id="Phobius"/>
    </source>
</evidence>
<evidence type="ECO:0000313" key="2">
    <source>
        <dbReference type="EMBL" id="TPF76192.1"/>
    </source>
</evidence>
<feature type="transmembrane region" description="Helical" evidence="1">
    <location>
        <begin position="12"/>
        <end position="35"/>
    </location>
</feature>
<accession>A0A502BNT1</accession>
<dbReference type="RefSeq" id="WP_140904243.1">
    <property type="nucleotide sequence ID" value="NZ_JBHTMD010000007.1"/>
</dbReference>
<keyword evidence="1" id="KW-0472">Membrane</keyword>
<dbReference type="EMBL" id="VEWJ01000003">
    <property type="protein sequence ID" value="TPF76192.1"/>
    <property type="molecule type" value="Genomic_DNA"/>
</dbReference>
<proteinExistence type="predicted"/>
<sequence length="94" mass="11102">MNIKDIFFFDRFLTPVLMNVVYWIGLVILFIFPIIMVSGSGSYYEGAFLFIGILLFWIVGSIIWRLICEIFVLFFKILDRLTEIRDRLPPKSKT</sequence>
<reference evidence="2 3" key="1">
    <citation type="journal article" date="2003" name="Int. J. Syst. Evol. Microbiol.">
        <title>Towards a standardized format for the description of a novel species (of an established genus): Ochrobactrum gallinifaecis sp. nov.</title>
        <authorList>
            <person name="Kampfer P."/>
            <person name="Buczolits S."/>
            <person name="Albrecht A."/>
            <person name="Busse H.J."/>
            <person name="Stackebrandt E."/>
        </authorList>
    </citation>
    <scope>NUCLEOTIDE SEQUENCE [LARGE SCALE GENOMIC DNA]</scope>
    <source>
        <strain evidence="2 3">ISO 196</strain>
    </source>
</reference>
<dbReference type="Pfam" id="PF14110">
    <property type="entry name" value="DUF4282"/>
    <property type="match status" value="1"/>
</dbReference>
<evidence type="ECO:0000313" key="3">
    <source>
        <dbReference type="Proteomes" id="UP000315388"/>
    </source>
</evidence>
<comment type="caution">
    <text evidence="2">The sequence shown here is derived from an EMBL/GenBank/DDBJ whole genome shotgun (WGS) entry which is preliminary data.</text>
</comment>
<dbReference type="Proteomes" id="UP000315388">
    <property type="component" value="Unassembled WGS sequence"/>
</dbReference>
<keyword evidence="1" id="KW-1133">Transmembrane helix</keyword>
<name>A0A502BNT1_9HYPH</name>